<dbReference type="OrthoDB" id="2994853at2759"/>
<reference evidence="2" key="1">
    <citation type="submission" date="2020-05" db="EMBL/GenBank/DDBJ databases">
        <title>Mycena genomes resolve the evolution of fungal bioluminescence.</title>
        <authorList>
            <person name="Tsai I.J."/>
        </authorList>
    </citation>
    <scope>NUCLEOTIDE SEQUENCE</scope>
    <source>
        <strain evidence="2">CCC161011</strain>
    </source>
</reference>
<organism evidence="2 3">
    <name type="scientific">Mycena venus</name>
    <dbReference type="NCBI Taxonomy" id="2733690"/>
    <lineage>
        <taxon>Eukaryota</taxon>
        <taxon>Fungi</taxon>
        <taxon>Dikarya</taxon>
        <taxon>Basidiomycota</taxon>
        <taxon>Agaricomycotina</taxon>
        <taxon>Agaricomycetes</taxon>
        <taxon>Agaricomycetidae</taxon>
        <taxon>Agaricales</taxon>
        <taxon>Marasmiineae</taxon>
        <taxon>Mycenaceae</taxon>
        <taxon>Mycena</taxon>
    </lineage>
</organism>
<evidence type="ECO:0000256" key="1">
    <source>
        <dbReference type="SAM" id="MobiDB-lite"/>
    </source>
</evidence>
<feature type="region of interest" description="Disordered" evidence="1">
    <location>
        <begin position="1"/>
        <end position="23"/>
    </location>
</feature>
<dbReference type="Proteomes" id="UP000620124">
    <property type="component" value="Unassembled WGS sequence"/>
</dbReference>
<keyword evidence="3" id="KW-1185">Reference proteome</keyword>
<accession>A0A8H6XEX5</accession>
<dbReference type="SUPFAM" id="SSF52047">
    <property type="entry name" value="RNI-like"/>
    <property type="match status" value="1"/>
</dbReference>
<name>A0A8H6XEX5_9AGAR</name>
<gene>
    <name evidence="2" type="ORF">MVEN_01904800</name>
</gene>
<comment type="caution">
    <text evidence="2">The sequence shown here is derived from an EMBL/GenBank/DDBJ whole genome shotgun (WGS) entry which is preliminary data.</text>
</comment>
<sequence length="531" mass="60107">MSDMSGGRGNVSSRQRRPKRRGLQAESAWIAMKTFFLEQEAAHHASETLLEQGLPALDLPLCIIAYEVQDVSDDTWRRAKLILLPSWPIIDGPTRRIAYQFVQLTHDPIVLYLSLNHTLRGSLKPNNKSGMVCAYPAPMGISAASVHILPRAQRRIFTQPPPEILSAIFGCAIEDKYRSWRPTLISFALVCRDWVVALEHLFHDFGSYTSGKTAPDLVAVSKCVQAKPQLGKAIWYLSRSHFGREPYHNEQEYLDLAIAFKNVLYSAQHVRQLEIFDTHSSLREEFVEALRQSRDVRSLLINSYSMEEEPKYRCRPTLPDLFRCFQRWSRLHELKLFGWDGPNPFLQTVEQFTIEQTPPLDCALRSIQLFNGPITGPQLCNLTAGSHSSLSDVHFSAIIGLSNAGLKDWLLEVACTLRQLNIEKCSIAKTRDDEEYALDAVMSHLTLLSSMRIEGDVLSELAVLRKTSSSTQWKCDSISFDNCPGVNPHGLVQALKYTGWHTISARRIFEGNKPLLEEGKAIAKERGLNFW</sequence>
<dbReference type="EMBL" id="JACAZI010000019">
    <property type="protein sequence ID" value="KAF7339878.1"/>
    <property type="molecule type" value="Genomic_DNA"/>
</dbReference>
<evidence type="ECO:0000313" key="2">
    <source>
        <dbReference type="EMBL" id="KAF7339878.1"/>
    </source>
</evidence>
<proteinExistence type="predicted"/>
<protein>
    <submittedName>
        <fullName evidence="2">Uncharacterized protein</fullName>
    </submittedName>
</protein>
<evidence type="ECO:0000313" key="3">
    <source>
        <dbReference type="Proteomes" id="UP000620124"/>
    </source>
</evidence>
<dbReference type="AlphaFoldDB" id="A0A8H6XEX5"/>